<keyword evidence="1" id="KW-1133">Transmembrane helix</keyword>
<keyword evidence="3" id="KW-1185">Reference proteome</keyword>
<accession>A0A0D8YBY8</accession>
<dbReference type="EMBL" id="KN716170">
    <property type="protein sequence ID" value="KJH52091.1"/>
    <property type="molecule type" value="Genomic_DNA"/>
</dbReference>
<keyword evidence="1" id="KW-0812">Transmembrane</keyword>
<protein>
    <submittedName>
        <fullName evidence="2">Uncharacterized protein</fullName>
    </submittedName>
</protein>
<dbReference type="Proteomes" id="UP000053766">
    <property type="component" value="Unassembled WGS sequence"/>
</dbReference>
<dbReference type="AlphaFoldDB" id="A0A0D8YBY8"/>
<reference evidence="3" key="2">
    <citation type="journal article" date="2016" name="Sci. Rep.">
        <title>Dictyocaulus viviparus genome, variome and transcriptome elucidate lungworm biology and support future intervention.</title>
        <authorList>
            <person name="McNulty S.N."/>
            <person name="Strube C."/>
            <person name="Rosa B.A."/>
            <person name="Martin J.C."/>
            <person name="Tyagi R."/>
            <person name="Choi Y.J."/>
            <person name="Wang Q."/>
            <person name="Hallsworth Pepin K."/>
            <person name="Zhang X."/>
            <person name="Ozersky P."/>
            <person name="Wilson R.K."/>
            <person name="Sternberg P.W."/>
            <person name="Gasser R.B."/>
            <person name="Mitreva M."/>
        </authorList>
    </citation>
    <scope>NUCLEOTIDE SEQUENCE [LARGE SCALE GENOMIC DNA]</scope>
    <source>
        <strain evidence="3">HannoverDv2000</strain>
    </source>
</reference>
<feature type="transmembrane region" description="Helical" evidence="1">
    <location>
        <begin position="21"/>
        <end position="42"/>
    </location>
</feature>
<evidence type="ECO:0000313" key="3">
    <source>
        <dbReference type="Proteomes" id="UP000053766"/>
    </source>
</evidence>
<keyword evidence="1" id="KW-0472">Membrane</keyword>
<name>A0A0D8YBY8_DICVI</name>
<organism evidence="2 3">
    <name type="scientific">Dictyocaulus viviparus</name>
    <name type="common">Bovine lungworm</name>
    <dbReference type="NCBI Taxonomy" id="29172"/>
    <lineage>
        <taxon>Eukaryota</taxon>
        <taxon>Metazoa</taxon>
        <taxon>Ecdysozoa</taxon>
        <taxon>Nematoda</taxon>
        <taxon>Chromadorea</taxon>
        <taxon>Rhabditida</taxon>
        <taxon>Rhabditina</taxon>
        <taxon>Rhabditomorpha</taxon>
        <taxon>Strongyloidea</taxon>
        <taxon>Metastrongylidae</taxon>
        <taxon>Dictyocaulus</taxon>
    </lineage>
</organism>
<sequence length="65" mass="7418">MSNRRESKQYDGMESRIPLMSRLIVVCDFGMGVFLNAALMFMDESNLCECEVPIKVVGDIHAQYQ</sequence>
<gene>
    <name evidence="2" type="ORF">DICVIV_01670</name>
</gene>
<feature type="non-terminal residue" evidence="2">
    <location>
        <position position="65"/>
    </location>
</feature>
<evidence type="ECO:0000313" key="2">
    <source>
        <dbReference type="EMBL" id="KJH52091.1"/>
    </source>
</evidence>
<proteinExistence type="predicted"/>
<evidence type="ECO:0000256" key="1">
    <source>
        <dbReference type="SAM" id="Phobius"/>
    </source>
</evidence>
<reference evidence="2 3" key="1">
    <citation type="submission" date="2013-11" db="EMBL/GenBank/DDBJ databases">
        <title>Draft genome of the bovine lungworm Dictyocaulus viviparus.</title>
        <authorList>
            <person name="Mitreva M."/>
        </authorList>
    </citation>
    <scope>NUCLEOTIDE SEQUENCE [LARGE SCALE GENOMIC DNA]</scope>
    <source>
        <strain evidence="2 3">HannoverDv2000</strain>
    </source>
</reference>